<protein>
    <submittedName>
        <fullName evidence="2">Uncharacterized protein</fullName>
    </submittedName>
</protein>
<keyword evidence="1" id="KW-0732">Signal</keyword>
<proteinExistence type="predicted"/>
<keyword evidence="3" id="KW-1185">Reference proteome</keyword>
<accession>A0ABT0GXG6</accession>
<dbReference type="Proteomes" id="UP001431221">
    <property type="component" value="Unassembled WGS sequence"/>
</dbReference>
<evidence type="ECO:0000256" key="1">
    <source>
        <dbReference type="SAM" id="SignalP"/>
    </source>
</evidence>
<reference evidence="2" key="1">
    <citation type="submission" date="2022-04" db="EMBL/GenBank/DDBJ databases">
        <title>Roseibium sp. CAU 1639 isolated from mud.</title>
        <authorList>
            <person name="Kim W."/>
        </authorList>
    </citation>
    <scope>NUCLEOTIDE SEQUENCE</scope>
    <source>
        <strain evidence="2">CAU 1639</strain>
    </source>
</reference>
<name>A0ABT0GXG6_9HYPH</name>
<sequence length="157" mass="16853">MKIFSKTLAATALTMLTAFPVQAEGCLELGGVAIPNFFSEGKGEPVIISATLMGSVTNAAGKIMAQRVTETGLEMDMEHYFGRADGGALFTRDVGVLTAVPGRPGRFMIEISYEVQEGQGRGTLAEYKGSFRSYGLVDLRDPQDMQGLVRYSGEVCK</sequence>
<evidence type="ECO:0000313" key="3">
    <source>
        <dbReference type="Proteomes" id="UP001431221"/>
    </source>
</evidence>
<gene>
    <name evidence="2" type="ORF">M0H32_15090</name>
</gene>
<dbReference type="RefSeq" id="WP_248155434.1">
    <property type="nucleotide sequence ID" value="NZ_JALNMJ010000010.1"/>
</dbReference>
<feature type="chain" id="PRO_5047450142" evidence="1">
    <location>
        <begin position="24"/>
        <end position="157"/>
    </location>
</feature>
<organism evidence="2 3">
    <name type="scientific">Roseibium sediminicola</name>
    <dbReference type="NCBI Taxonomy" id="2933272"/>
    <lineage>
        <taxon>Bacteria</taxon>
        <taxon>Pseudomonadati</taxon>
        <taxon>Pseudomonadota</taxon>
        <taxon>Alphaproteobacteria</taxon>
        <taxon>Hyphomicrobiales</taxon>
        <taxon>Stappiaceae</taxon>
        <taxon>Roseibium</taxon>
    </lineage>
</organism>
<dbReference type="EMBL" id="JALNMJ010000010">
    <property type="protein sequence ID" value="MCK7613498.1"/>
    <property type="molecule type" value="Genomic_DNA"/>
</dbReference>
<comment type="caution">
    <text evidence="2">The sequence shown here is derived from an EMBL/GenBank/DDBJ whole genome shotgun (WGS) entry which is preliminary data.</text>
</comment>
<feature type="signal peptide" evidence="1">
    <location>
        <begin position="1"/>
        <end position="23"/>
    </location>
</feature>
<evidence type="ECO:0000313" key="2">
    <source>
        <dbReference type="EMBL" id="MCK7613498.1"/>
    </source>
</evidence>